<feature type="chain" id="PRO_5046662224" evidence="3">
    <location>
        <begin position="28"/>
        <end position="204"/>
    </location>
</feature>
<evidence type="ECO:0000256" key="1">
    <source>
        <dbReference type="SAM" id="MobiDB-lite"/>
    </source>
</evidence>
<feature type="compositionally biased region" description="Low complexity" evidence="1">
    <location>
        <begin position="136"/>
        <end position="145"/>
    </location>
</feature>
<dbReference type="Proteomes" id="UP001521911">
    <property type="component" value="Unassembled WGS sequence"/>
</dbReference>
<feature type="region of interest" description="Disordered" evidence="1">
    <location>
        <begin position="108"/>
        <end position="166"/>
    </location>
</feature>
<reference evidence="4 5" key="1">
    <citation type="submission" date="2022-02" db="EMBL/GenBank/DDBJ databases">
        <title>Uncovering new skin microbiome diversity through culturing and metagenomics.</title>
        <authorList>
            <person name="Conlan S."/>
            <person name="Deming C."/>
            <person name="Nisc Comparative Sequencing Program N."/>
            <person name="Segre J.A."/>
        </authorList>
    </citation>
    <scope>NUCLEOTIDE SEQUENCE [LARGE SCALE GENOMIC DNA]</scope>
    <source>
        <strain evidence="4 5">ACRQV</strain>
    </source>
</reference>
<comment type="caution">
    <text evidence="4">The sequence shown here is derived from an EMBL/GenBank/DDBJ whole genome shotgun (WGS) entry which is preliminary data.</text>
</comment>
<organism evidence="4 5">
    <name type="scientific">Corynebacterium singulare</name>
    <dbReference type="NCBI Taxonomy" id="161899"/>
    <lineage>
        <taxon>Bacteria</taxon>
        <taxon>Bacillati</taxon>
        <taxon>Actinomycetota</taxon>
        <taxon>Actinomycetes</taxon>
        <taxon>Mycobacteriales</taxon>
        <taxon>Corynebacteriaceae</taxon>
        <taxon>Corynebacterium</taxon>
    </lineage>
</organism>
<feature type="signal peptide" evidence="3">
    <location>
        <begin position="1"/>
        <end position="27"/>
    </location>
</feature>
<evidence type="ECO:0000313" key="4">
    <source>
        <dbReference type="EMBL" id="MCG7276914.1"/>
    </source>
</evidence>
<evidence type="ECO:0000256" key="2">
    <source>
        <dbReference type="SAM" id="Phobius"/>
    </source>
</evidence>
<feature type="compositionally biased region" description="Basic and acidic residues" evidence="1">
    <location>
        <begin position="146"/>
        <end position="155"/>
    </location>
</feature>
<evidence type="ECO:0000313" key="5">
    <source>
        <dbReference type="Proteomes" id="UP001521911"/>
    </source>
</evidence>
<keyword evidence="3" id="KW-0732">Signal</keyword>
<evidence type="ECO:0000256" key="3">
    <source>
        <dbReference type="SAM" id="SignalP"/>
    </source>
</evidence>
<protein>
    <submittedName>
        <fullName evidence="4">Uncharacterized protein</fullName>
    </submittedName>
</protein>
<name>A0ABS9PW24_9CORY</name>
<keyword evidence="2" id="KW-0812">Transmembrane</keyword>
<accession>A0ABS9PW24</accession>
<feature type="transmembrane region" description="Helical" evidence="2">
    <location>
        <begin position="171"/>
        <end position="191"/>
    </location>
</feature>
<dbReference type="RefSeq" id="WP_239181057.1">
    <property type="nucleotide sequence ID" value="NZ_JAKRDF010000015.1"/>
</dbReference>
<keyword evidence="5" id="KW-1185">Reference proteome</keyword>
<keyword evidence="2" id="KW-1133">Transmembrane helix</keyword>
<sequence>MKKSSLALTTAALTGSLVLAGTTIASADEESTTETTSQINFCWAPAEEITTTIDDEEHTFKQEDFGLWRAVDNEELTLNRAEVMEIAKSDAEACGEQDEDAAKIQESIANNPPSSTTSAAPTSETNTETSTEKPSEPSTTPSQSESKTEEPKESSSLDEQLSSADGEPTDLGIAAIVTAILGVVGAIAAIAPSVAKSLGIKLPF</sequence>
<gene>
    <name evidence="4" type="ORF">MHK08_10585</name>
</gene>
<dbReference type="EMBL" id="JAKRDF010000015">
    <property type="protein sequence ID" value="MCG7276914.1"/>
    <property type="molecule type" value="Genomic_DNA"/>
</dbReference>
<keyword evidence="2" id="KW-0472">Membrane</keyword>
<proteinExistence type="predicted"/>
<feature type="compositionally biased region" description="Low complexity" evidence="1">
    <location>
        <begin position="109"/>
        <end position="129"/>
    </location>
</feature>